<dbReference type="EMBL" id="VBRC01000005">
    <property type="protein sequence ID" value="TLK27844.1"/>
    <property type="molecule type" value="Genomic_DNA"/>
</dbReference>
<dbReference type="InterPro" id="IPR029068">
    <property type="entry name" value="Glyas_Bleomycin-R_OHBP_Dase"/>
</dbReference>
<comment type="caution">
    <text evidence="3">The sequence shown here is derived from an EMBL/GenBank/DDBJ whole genome shotgun (WGS) entry which is preliminary data.</text>
</comment>
<reference evidence="2 5" key="2">
    <citation type="submission" date="2020-08" db="EMBL/GenBank/DDBJ databases">
        <title>Genomic Encyclopedia of Type Strains, Phase IV (KMG-IV): sequencing the most valuable type-strain genomes for metagenomic binning, comparative biology and taxonomic classification.</title>
        <authorList>
            <person name="Goeker M."/>
        </authorList>
    </citation>
    <scope>NUCLEOTIDE SEQUENCE [LARGE SCALE GENOMIC DNA]</scope>
    <source>
        <strain evidence="2 5">DSM 105434</strain>
    </source>
</reference>
<accession>A0AAJ5JY95</accession>
<keyword evidence="5" id="KW-1185">Reference proteome</keyword>
<dbReference type="CDD" id="cd06587">
    <property type="entry name" value="VOC"/>
    <property type="match status" value="1"/>
</dbReference>
<dbReference type="RefSeq" id="WP_129119365.1">
    <property type="nucleotide sequence ID" value="NZ_BSUI01000016.1"/>
</dbReference>
<evidence type="ECO:0000313" key="2">
    <source>
        <dbReference type="EMBL" id="MBB5294303.1"/>
    </source>
</evidence>
<proteinExistence type="predicted"/>
<feature type="domain" description="VOC" evidence="1">
    <location>
        <begin position="1"/>
        <end position="111"/>
    </location>
</feature>
<dbReference type="Proteomes" id="UP000308000">
    <property type="component" value="Unassembled WGS sequence"/>
</dbReference>
<reference evidence="3 4" key="1">
    <citation type="submission" date="2019-04" db="EMBL/GenBank/DDBJ databases">
        <title>Deinococcus metalilatus MA1002 mutant No.5.</title>
        <authorList>
            <person name="Park W."/>
            <person name="Park C."/>
        </authorList>
    </citation>
    <scope>NUCLEOTIDE SEQUENCE [LARGE SCALE GENOMIC DNA]</scope>
    <source>
        <strain evidence="3 4">MA1002-m5</strain>
    </source>
</reference>
<name>A0AAJ5JY95_9DEIO</name>
<organism evidence="3 4">
    <name type="scientific">Deinococcus metallilatus</name>
    <dbReference type="NCBI Taxonomy" id="1211322"/>
    <lineage>
        <taxon>Bacteria</taxon>
        <taxon>Thermotogati</taxon>
        <taxon>Deinococcota</taxon>
        <taxon>Deinococci</taxon>
        <taxon>Deinococcales</taxon>
        <taxon>Deinococcaceae</taxon>
        <taxon>Deinococcus</taxon>
    </lineage>
</organism>
<gene>
    <name evidence="3" type="ORF">FCS05_07940</name>
    <name evidence="2" type="ORF">HNQ10_001117</name>
</gene>
<dbReference type="PROSITE" id="PS51819">
    <property type="entry name" value="VOC"/>
    <property type="match status" value="1"/>
</dbReference>
<evidence type="ECO:0000313" key="5">
    <source>
        <dbReference type="Proteomes" id="UP000536909"/>
    </source>
</evidence>
<protein>
    <submittedName>
        <fullName evidence="2">Catechol 2,3-dioxygenase-like lactoylglutathione lyase family enzyme</fullName>
    </submittedName>
    <submittedName>
        <fullName evidence="3">VOC family protein</fullName>
    </submittedName>
</protein>
<sequence length="117" mass="13261">MRPYVLIYATDVDRSRAWYERLGFRLRRLHRHGGWAELERGEFLLYLHGTAAPRPAGFALPGFEAQEGLESLAARLSAAGVLPDPVILDEGFGRVLKLRDPDGYELDIVEHDPELYV</sequence>
<evidence type="ECO:0000259" key="1">
    <source>
        <dbReference type="PROSITE" id="PS51819"/>
    </source>
</evidence>
<dbReference type="Proteomes" id="UP000536909">
    <property type="component" value="Unassembled WGS sequence"/>
</dbReference>
<dbReference type="InterPro" id="IPR004360">
    <property type="entry name" value="Glyas_Fos-R_dOase_dom"/>
</dbReference>
<evidence type="ECO:0000313" key="4">
    <source>
        <dbReference type="Proteomes" id="UP000308000"/>
    </source>
</evidence>
<dbReference type="Pfam" id="PF00903">
    <property type="entry name" value="Glyoxalase"/>
    <property type="match status" value="1"/>
</dbReference>
<dbReference type="InterPro" id="IPR037523">
    <property type="entry name" value="VOC_core"/>
</dbReference>
<dbReference type="SUPFAM" id="SSF54593">
    <property type="entry name" value="Glyoxalase/Bleomycin resistance protein/Dihydroxybiphenyl dioxygenase"/>
    <property type="match status" value="1"/>
</dbReference>
<evidence type="ECO:0000313" key="3">
    <source>
        <dbReference type="EMBL" id="TLK27844.1"/>
    </source>
</evidence>
<dbReference type="Gene3D" id="3.10.180.10">
    <property type="entry name" value="2,3-Dihydroxybiphenyl 1,2-Dioxygenase, domain 1"/>
    <property type="match status" value="1"/>
</dbReference>
<dbReference type="AlphaFoldDB" id="A0AAJ5JY95"/>
<dbReference type="EMBL" id="JACHFV010000003">
    <property type="protein sequence ID" value="MBB5294303.1"/>
    <property type="molecule type" value="Genomic_DNA"/>
</dbReference>